<protein>
    <submittedName>
        <fullName evidence="2">Uncharacterized protein</fullName>
    </submittedName>
</protein>
<gene>
    <name evidence="1" type="ORF">H1191_14450</name>
    <name evidence="2" type="ORF">H1191_14470</name>
</gene>
<keyword evidence="3" id="KW-1185">Reference proteome</keyword>
<dbReference type="EMBL" id="JACEIQ010000016">
    <property type="protein sequence ID" value="MBA4495502.1"/>
    <property type="molecule type" value="Genomic_DNA"/>
</dbReference>
<dbReference type="RefSeq" id="WP_181753020.1">
    <property type="nucleotide sequence ID" value="NZ_JACEIQ010000016.1"/>
</dbReference>
<evidence type="ECO:0000313" key="3">
    <source>
        <dbReference type="Proteomes" id="UP000535491"/>
    </source>
</evidence>
<comment type="caution">
    <text evidence="2">The sequence shown here is derived from an EMBL/GenBank/DDBJ whole genome shotgun (WGS) entry which is preliminary data.</text>
</comment>
<evidence type="ECO:0000313" key="2">
    <source>
        <dbReference type="EMBL" id="MBA4495506.1"/>
    </source>
</evidence>
<reference evidence="2 3" key="1">
    <citation type="submission" date="2020-07" db="EMBL/GenBank/DDBJ databases">
        <authorList>
            <person name="Feng H."/>
        </authorList>
    </citation>
    <scope>NUCLEOTIDE SEQUENCE [LARGE SCALE GENOMIC DNA]</scope>
    <source>
        <strain evidence="3">s-10</strain>
        <strain evidence="2">S-10</strain>
    </source>
</reference>
<name>A0A7W1WTF2_9BACL</name>
<accession>A0A7W1WTF2</accession>
<dbReference type="AlphaFoldDB" id="A0A7W1WTF2"/>
<organism evidence="2 3">
    <name type="scientific">Paenactinomyces guangxiensis</name>
    <dbReference type="NCBI Taxonomy" id="1490290"/>
    <lineage>
        <taxon>Bacteria</taxon>
        <taxon>Bacillati</taxon>
        <taxon>Bacillota</taxon>
        <taxon>Bacilli</taxon>
        <taxon>Bacillales</taxon>
        <taxon>Thermoactinomycetaceae</taxon>
        <taxon>Paenactinomyces</taxon>
    </lineage>
</organism>
<evidence type="ECO:0000313" key="1">
    <source>
        <dbReference type="EMBL" id="MBA4495502.1"/>
    </source>
</evidence>
<sequence>MKKKLVAVLWDSFIEEVKSPGVLDSYLIYYLAIVNWITNNTRYFGDNSIKSKRLEICINLDPTLYVIDEPELSLSMELDRLERIKPSKMDTLVMVIEDTLWDLVTIKSGKDCPNCTDDELRYVLAKNESKLLLECDTCGWIEYENGCKWDGGYTQVIPASKNDLLQFGI</sequence>
<proteinExistence type="predicted"/>
<dbReference type="Proteomes" id="UP000535491">
    <property type="component" value="Unassembled WGS sequence"/>
</dbReference>
<dbReference type="EMBL" id="JACEIQ010000016">
    <property type="protein sequence ID" value="MBA4495506.1"/>
    <property type="molecule type" value="Genomic_DNA"/>
</dbReference>